<dbReference type="InterPro" id="IPR009009">
    <property type="entry name" value="RlpA-like_DPBB"/>
</dbReference>
<feature type="domain" description="RlpA-like protein double-psi beta-barrel" evidence="8">
    <location>
        <begin position="413"/>
        <end position="499"/>
    </location>
</feature>
<organism evidence="9 10">
    <name type="scientific">Modicella reniformis</name>
    <dbReference type="NCBI Taxonomy" id="1440133"/>
    <lineage>
        <taxon>Eukaryota</taxon>
        <taxon>Fungi</taxon>
        <taxon>Fungi incertae sedis</taxon>
        <taxon>Mucoromycota</taxon>
        <taxon>Mortierellomycotina</taxon>
        <taxon>Mortierellomycetes</taxon>
        <taxon>Mortierellales</taxon>
        <taxon>Mortierellaceae</taxon>
        <taxon>Modicella</taxon>
    </lineage>
</organism>
<dbReference type="Pfam" id="PF03330">
    <property type="entry name" value="DPBB_1"/>
    <property type="match status" value="1"/>
</dbReference>
<reference evidence="9" key="1">
    <citation type="journal article" date="2020" name="Fungal Divers.">
        <title>Resolving the Mortierellaceae phylogeny through synthesis of multi-gene phylogenetics and phylogenomics.</title>
        <authorList>
            <person name="Vandepol N."/>
            <person name="Liber J."/>
            <person name="Desiro A."/>
            <person name="Na H."/>
            <person name="Kennedy M."/>
            <person name="Barry K."/>
            <person name="Grigoriev I.V."/>
            <person name="Miller A.N."/>
            <person name="O'Donnell K."/>
            <person name="Stajich J.E."/>
            <person name="Bonito G."/>
        </authorList>
    </citation>
    <scope>NUCLEOTIDE SEQUENCE</scope>
    <source>
        <strain evidence="9">MES-2147</strain>
    </source>
</reference>
<name>A0A9P6LRG5_9FUNG</name>
<dbReference type="Pfam" id="PF01408">
    <property type="entry name" value="GFO_IDH_MocA"/>
    <property type="match status" value="1"/>
</dbReference>
<dbReference type="GO" id="GO:0047837">
    <property type="term" value="F:D-xylose 1-dehydrogenase (NADP+) activity"/>
    <property type="evidence" value="ECO:0007669"/>
    <property type="project" value="UniProtKB-EC"/>
</dbReference>
<dbReference type="Gene3D" id="3.30.360.10">
    <property type="entry name" value="Dihydrodipicolinate Reductase, domain 2"/>
    <property type="match status" value="1"/>
</dbReference>
<proteinExistence type="inferred from homology"/>
<dbReference type="Proteomes" id="UP000749646">
    <property type="component" value="Unassembled WGS sequence"/>
</dbReference>
<dbReference type="PANTHER" id="PTHR22604">
    <property type="entry name" value="OXIDOREDUCTASES"/>
    <property type="match status" value="1"/>
</dbReference>
<comment type="similarity">
    <text evidence="1">Belongs to the Gfo/Idh/MocA family.</text>
</comment>
<evidence type="ECO:0000313" key="9">
    <source>
        <dbReference type="EMBL" id="KAF9929170.1"/>
    </source>
</evidence>
<sequence>MASHNSPGFFARQRLSTPKQSVSKDPDALRIGILGAASIAPLGVIYPARTMRSIIVVSVAARDQTKAKDFAAKYSIPNTHPSYEALVNDPNIDCIYNPLPNGLHYEWTKKALEAGKHVLLEKPSASNAAQTQELFELAQQKNRVLLEAFHYRFHPASIYFREILQKHIADGHPIQHVKSALIVPGIFPPTDIRFNIKLAGGTTMDTGCYVVNSILYFTGLEFDSVDKAVPKIISEEIDGKMEGVLNMKDSHGANVQAHFATSLINSWLSLQTYREFFPSVIVETDQKIFTFGVFLYPTLYHFFTLKDKVTGKTENLPKAYGEGYTTYHYQLEAFIKAVKNDGRDTSLIAGWMRGEDSVLNMKVIDAIYTRAGMKIRERNSDLGMTQALCRRDNRFINGGRKQKGKKPPGGNFKGRATYYNPDGKGSCGDELSNNMVAALNGSQMKKDICGKSIKVTYEGKSVVVKVLDTCPGCPKGAVDLSEAAFKQLADLDKGVIQVAWSFV</sequence>
<protein>
    <recommendedName>
        <fullName evidence="3">D-xylose 1-dehydrogenase (NADP(+), D-xylono-1,5-lactone-forming)</fullName>
        <ecNumber evidence="3">1.1.1.179</ecNumber>
    </recommendedName>
    <alternativeName>
        <fullName evidence="4">D-xylose-NADP dehydrogenase</fullName>
    </alternativeName>
</protein>
<dbReference type="EMBL" id="JAAAHW010010197">
    <property type="protein sequence ID" value="KAF9929170.1"/>
    <property type="molecule type" value="Genomic_DNA"/>
</dbReference>
<dbReference type="Gene3D" id="2.40.40.10">
    <property type="entry name" value="RlpA-like domain"/>
    <property type="match status" value="1"/>
</dbReference>
<comment type="catalytic activity">
    <reaction evidence="5">
        <text>D-xylose + NADP(+) = D-xylono-1,5-lactone + NADPH + H(+)</text>
        <dbReference type="Rhea" id="RHEA:22000"/>
        <dbReference type="ChEBI" id="CHEBI:15378"/>
        <dbReference type="ChEBI" id="CHEBI:15867"/>
        <dbReference type="ChEBI" id="CHEBI:53455"/>
        <dbReference type="ChEBI" id="CHEBI:57783"/>
        <dbReference type="ChEBI" id="CHEBI:58349"/>
        <dbReference type="EC" id="1.1.1.179"/>
    </reaction>
</comment>
<evidence type="ECO:0000313" key="10">
    <source>
        <dbReference type="Proteomes" id="UP000749646"/>
    </source>
</evidence>
<gene>
    <name evidence="9" type="ORF">BGZ65_005918</name>
</gene>
<evidence type="ECO:0000256" key="3">
    <source>
        <dbReference type="ARBA" id="ARBA00038984"/>
    </source>
</evidence>
<evidence type="ECO:0000259" key="7">
    <source>
        <dbReference type="Pfam" id="PF01408"/>
    </source>
</evidence>
<accession>A0A9P6LRG5</accession>
<dbReference type="InterPro" id="IPR050984">
    <property type="entry name" value="Gfo/Idh/MocA_domain"/>
</dbReference>
<dbReference type="SUPFAM" id="SSF51735">
    <property type="entry name" value="NAD(P)-binding Rossmann-fold domains"/>
    <property type="match status" value="1"/>
</dbReference>
<evidence type="ECO:0000259" key="8">
    <source>
        <dbReference type="Pfam" id="PF03330"/>
    </source>
</evidence>
<dbReference type="AlphaFoldDB" id="A0A9P6LRG5"/>
<dbReference type="SUPFAM" id="SSF50685">
    <property type="entry name" value="Barwin-like endoglucanases"/>
    <property type="match status" value="1"/>
</dbReference>
<evidence type="ECO:0000256" key="1">
    <source>
        <dbReference type="ARBA" id="ARBA00010928"/>
    </source>
</evidence>
<dbReference type="InterPro" id="IPR036908">
    <property type="entry name" value="RlpA-like_sf"/>
</dbReference>
<evidence type="ECO:0000256" key="4">
    <source>
        <dbReference type="ARBA" id="ARBA00042988"/>
    </source>
</evidence>
<comment type="caution">
    <text evidence="9">The sequence shown here is derived from an EMBL/GenBank/DDBJ whole genome shotgun (WGS) entry which is preliminary data.</text>
</comment>
<keyword evidence="2" id="KW-0560">Oxidoreductase</keyword>
<evidence type="ECO:0000256" key="6">
    <source>
        <dbReference type="SAM" id="MobiDB-lite"/>
    </source>
</evidence>
<dbReference type="Gene3D" id="3.40.50.720">
    <property type="entry name" value="NAD(P)-binding Rossmann-like Domain"/>
    <property type="match status" value="1"/>
</dbReference>
<dbReference type="InterPro" id="IPR036291">
    <property type="entry name" value="NAD(P)-bd_dom_sf"/>
</dbReference>
<dbReference type="EC" id="1.1.1.179" evidence="3"/>
<dbReference type="GO" id="GO:0000166">
    <property type="term" value="F:nucleotide binding"/>
    <property type="evidence" value="ECO:0007669"/>
    <property type="project" value="InterPro"/>
</dbReference>
<dbReference type="OrthoDB" id="2129491at2759"/>
<dbReference type="CDD" id="cd22191">
    <property type="entry name" value="DPBB_RlpA_EXP_N-like"/>
    <property type="match status" value="1"/>
</dbReference>
<evidence type="ECO:0000256" key="2">
    <source>
        <dbReference type="ARBA" id="ARBA00023002"/>
    </source>
</evidence>
<dbReference type="PANTHER" id="PTHR22604:SF105">
    <property type="entry name" value="TRANS-1,2-DIHYDROBENZENE-1,2-DIOL DEHYDROGENASE"/>
    <property type="match status" value="1"/>
</dbReference>
<dbReference type="InterPro" id="IPR000683">
    <property type="entry name" value="Gfo/Idh/MocA-like_OxRdtase_N"/>
</dbReference>
<feature type="region of interest" description="Disordered" evidence="6">
    <location>
        <begin position="1"/>
        <end position="24"/>
    </location>
</feature>
<evidence type="ECO:0000256" key="5">
    <source>
        <dbReference type="ARBA" id="ARBA00049233"/>
    </source>
</evidence>
<keyword evidence="10" id="KW-1185">Reference proteome</keyword>
<dbReference type="SUPFAM" id="SSF55347">
    <property type="entry name" value="Glyceraldehyde-3-phosphate dehydrogenase-like, C-terminal domain"/>
    <property type="match status" value="1"/>
</dbReference>
<feature type="domain" description="Gfo/Idh/MocA-like oxidoreductase N-terminal" evidence="7">
    <location>
        <begin position="29"/>
        <end position="146"/>
    </location>
</feature>